<comment type="caution">
    <text evidence="2">The sequence shown here is derived from an EMBL/GenBank/DDBJ whole genome shotgun (WGS) entry which is preliminary data.</text>
</comment>
<dbReference type="AlphaFoldDB" id="A0A813WXG7"/>
<reference evidence="2" key="1">
    <citation type="submission" date="2021-02" db="EMBL/GenBank/DDBJ databases">
        <authorList>
            <person name="Nowell W R."/>
        </authorList>
    </citation>
    <scope>NUCLEOTIDE SEQUENCE</scope>
</reference>
<dbReference type="PANTHER" id="PTHR14469:SF0">
    <property type="entry name" value="FAMILY WITH SEQUENCE SIMILARITY 113"/>
    <property type="match status" value="1"/>
</dbReference>
<gene>
    <name evidence="2" type="ORF">GPM918_LOCUS6376</name>
    <name evidence="3" type="ORF">SRO942_LOCUS6376</name>
</gene>
<comment type="similarity">
    <text evidence="1">Belongs to the PC-esterase family.</text>
</comment>
<dbReference type="Proteomes" id="UP000663829">
    <property type="component" value="Unassembled WGS sequence"/>
</dbReference>
<dbReference type="EMBL" id="CAJNOQ010000979">
    <property type="protein sequence ID" value="CAF0856888.1"/>
    <property type="molecule type" value="Genomic_DNA"/>
</dbReference>
<evidence type="ECO:0000313" key="3">
    <source>
        <dbReference type="EMBL" id="CAF3644639.1"/>
    </source>
</evidence>
<dbReference type="EMBL" id="CAJOBC010000979">
    <property type="protein sequence ID" value="CAF3644639.1"/>
    <property type="molecule type" value="Genomic_DNA"/>
</dbReference>
<evidence type="ECO:0000313" key="4">
    <source>
        <dbReference type="Proteomes" id="UP000663829"/>
    </source>
</evidence>
<dbReference type="PANTHER" id="PTHR14469">
    <property type="entry name" value="SARCOMA ANTIGEN NY-SAR-23"/>
    <property type="match status" value="1"/>
</dbReference>
<sequence length="213" mass="24427">MPKVQGSFFLEELATTMGVRSAACVPLTDVQRVFPTPVVAHAIDTDVHRVVNVARTAARNVDQEQWEDRAIPMAAPIMVSVYKDFCRFLQTDVKLTDRDLRATGVFTVCNVLLDGGAYDGLRNHPLYYEKRAYFTTNHLVKYVFFTRCLNDRVKELIKEIDNDPVKPDVFVLNLGLWDLSVYDGTVTELEYKKNFEEVFTLFRKVLPKETIIL</sequence>
<keyword evidence="4" id="KW-1185">Reference proteome</keyword>
<dbReference type="Proteomes" id="UP000681722">
    <property type="component" value="Unassembled WGS sequence"/>
</dbReference>
<name>A0A813WXG7_9BILA</name>
<protein>
    <submittedName>
        <fullName evidence="2">Uncharacterized protein</fullName>
    </submittedName>
</protein>
<dbReference type="OrthoDB" id="9975373at2759"/>
<evidence type="ECO:0000256" key="1">
    <source>
        <dbReference type="ARBA" id="ARBA00037957"/>
    </source>
</evidence>
<proteinExistence type="inferred from homology"/>
<organism evidence="2 4">
    <name type="scientific">Didymodactylos carnosus</name>
    <dbReference type="NCBI Taxonomy" id="1234261"/>
    <lineage>
        <taxon>Eukaryota</taxon>
        <taxon>Metazoa</taxon>
        <taxon>Spiralia</taxon>
        <taxon>Gnathifera</taxon>
        <taxon>Rotifera</taxon>
        <taxon>Eurotatoria</taxon>
        <taxon>Bdelloidea</taxon>
        <taxon>Philodinida</taxon>
        <taxon>Philodinidae</taxon>
        <taxon>Didymodactylos</taxon>
    </lineage>
</organism>
<evidence type="ECO:0000313" key="2">
    <source>
        <dbReference type="EMBL" id="CAF0856888.1"/>
    </source>
</evidence>
<accession>A0A813WXG7</accession>